<evidence type="ECO:0000256" key="4">
    <source>
        <dbReference type="ARBA" id="ARBA00022801"/>
    </source>
</evidence>
<accession>D4DXX9</accession>
<evidence type="ECO:0000256" key="6">
    <source>
        <dbReference type="NCBIfam" id="TIGR02403"/>
    </source>
</evidence>
<dbReference type="Proteomes" id="UP000005723">
    <property type="component" value="Unassembled WGS sequence"/>
</dbReference>
<evidence type="ECO:0000256" key="1">
    <source>
        <dbReference type="ARBA" id="ARBA00004496"/>
    </source>
</evidence>
<dbReference type="NCBIfam" id="TIGR02403">
    <property type="entry name" value="trehalose_treC"/>
    <property type="match status" value="1"/>
</dbReference>
<dbReference type="Gene3D" id="2.60.40.1180">
    <property type="entry name" value="Golgi alpha-mannosidase II"/>
    <property type="match status" value="1"/>
</dbReference>
<dbReference type="Gene3D" id="3.20.20.80">
    <property type="entry name" value="Glycosidases"/>
    <property type="match status" value="1"/>
</dbReference>
<dbReference type="GO" id="GO:0005737">
    <property type="term" value="C:cytoplasm"/>
    <property type="evidence" value="ECO:0007669"/>
    <property type="project" value="UniProtKB-SubCell"/>
</dbReference>
<organism evidence="8 9">
    <name type="scientific">Serratia odorifera DSM 4582</name>
    <dbReference type="NCBI Taxonomy" id="667129"/>
    <lineage>
        <taxon>Bacteria</taxon>
        <taxon>Pseudomonadati</taxon>
        <taxon>Pseudomonadota</taxon>
        <taxon>Gammaproteobacteria</taxon>
        <taxon>Enterobacterales</taxon>
        <taxon>Yersiniaceae</taxon>
        <taxon>Serratia</taxon>
    </lineage>
</organism>
<name>D4DXX9_SEROD</name>
<dbReference type="EC" id="3.2.1.93" evidence="6"/>
<evidence type="ECO:0000313" key="9">
    <source>
        <dbReference type="Proteomes" id="UP000005723"/>
    </source>
</evidence>
<dbReference type="PANTHER" id="PTHR10357">
    <property type="entry name" value="ALPHA-AMYLASE FAMILY MEMBER"/>
    <property type="match status" value="1"/>
</dbReference>
<comment type="subcellular location">
    <subcellularLocation>
        <location evidence="1">Cytoplasm</location>
    </subcellularLocation>
</comment>
<dbReference type="CDD" id="cd11333">
    <property type="entry name" value="AmyAc_SI_OligoGlu_DGase"/>
    <property type="match status" value="1"/>
</dbReference>
<dbReference type="FunFam" id="3.20.20.80:FF:000014">
    <property type="entry name" value="Alpha,alpha-phosphotrehalase"/>
    <property type="match status" value="1"/>
</dbReference>
<keyword evidence="9" id="KW-1185">Reference proteome</keyword>
<dbReference type="PANTHER" id="PTHR10357:SF179">
    <property type="entry name" value="NEUTRAL AND BASIC AMINO ACID TRANSPORT PROTEIN RBAT"/>
    <property type="match status" value="1"/>
</dbReference>
<sequence>MEDDGNRGRRFGPTVTVKRYSVMSNPIPWWQNGVIYQIYPKSFQDSTGNGYGDLAGVIQRLDYLQELGVDAIWLTPVYLSPQVDNGYDVADYCAIDPAYGTLEDFERLVAAAHQRSIRIVMDMVFNHTSTEHPWFKAAQDRHSPHRQFYIWRDGSEQTPPNNWRSKFGGQAWQWHADSGQYYLHLFATEQADLNWEHPPVREELKKVCQFWADKGVDGLRLDVINLVSKQQDFLDDTLGDGRRFYTDGPRIHEFLQEMSREVFQPRGLMTVGEMSSTTLEHCQQYAANSGEELSMTFNFHHLKVDYANGEKWTLAAPDYVALKSIFRHWQQGMHNRAWNALFWCNHDQPRIVSRFGDDGELRVPAAKMLALVLHGMQGTPYIYQGEEIGMTNPGFQRIEQYRDVESLNMYAELSAQGINDRQLLAILACKSRDNGRTPMQWSAAAHAGFTCGSPWIACADNYAQINADAALADQDSVFYTYRHLIALRKQHPLLTHGDYQDLAPEHPALWCYQRSWNGQRLLVVANLSREPLRWQAEGVDAGDLWRQLAANYADAPALPQATTLRPFEAVWWLRED</sequence>
<dbReference type="GO" id="GO:0004556">
    <property type="term" value="F:alpha-amylase activity"/>
    <property type="evidence" value="ECO:0007669"/>
    <property type="project" value="TreeGrafter"/>
</dbReference>
<dbReference type="GO" id="GO:0005993">
    <property type="term" value="P:trehalose catabolic process"/>
    <property type="evidence" value="ECO:0007669"/>
    <property type="project" value="InterPro"/>
</dbReference>
<evidence type="ECO:0000256" key="3">
    <source>
        <dbReference type="ARBA" id="ARBA00022490"/>
    </source>
</evidence>
<dbReference type="InterPro" id="IPR013780">
    <property type="entry name" value="Glyco_hydro_b"/>
</dbReference>
<dbReference type="Gene3D" id="3.90.400.10">
    <property type="entry name" value="Oligo-1,6-glucosidase, Domain 2"/>
    <property type="match status" value="1"/>
</dbReference>
<dbReference type="STRING" id="667129.HMPREF0758_0762"/>
<reference evidence="8 9" key="1">
    <citation type="submission" date="2010-01" db="EMBL/GenBank/DDBJ databases">
        <authorList>
            <person name="Muzny D."/>
            <person name="Qin X."/>
            <person name="Deng J."/>
            <person name="Jiang H."/>
            <person name="Liu Y."/>
            <person name="Qu J."/>
            <person name="Song X.-Z."/>
            <person name="Zhang L."/>
            <person name="Thornton R."/>
            <person name="Coyle M."/>
            <person name="Francisco L."/>
            <person name="Jackson L."/>
            <person name="Javaid M."/>
            <person name="Korchina V."/>
            <person name="Kovar C."/>
            <person name="Mata R."/>
            <person name="Mathew T."/>
            <person name="Ngo R."/>
            <person name="Nguyen L."/>
            <person name="Nguyen N."/>
            <person name="Okwuonu G."/>
            <person name="Ongeri F."/>
            <person name="Pham C."/>
            <person name="Simmons D."/>
            <person name="Wilczek-Boney K."/>
            <person name="Hale W."/>
            <person name="Jakkamsetti A."/>
            <person name="Pham P."/>
            <person name="Ruth R."/>
            <person name="San Lucas F."/>
            <person name="Warren J."/>
            <person name="Zhang J."/>
            <person name="Zhao Z."/>
            <person name="Zhou C."/>
            <person name="Zhu D."/>
            <person name="Lee S."/>
            <person name="Bess C."/>
            <person name="Blankenburg K."/>
            <person name="Forbes L."/>
            <person name="Fu Q."/>
            <person name="Gubbala S."/>
            <person name="Hirani K."/>
            <person name="Jayaseelan J.C."/>
            <person name="Lara F."/>
            <person name="Munidasa M."/>
            <person name="Palculict T."/>
            <person name="Patil S."/>
            <person name="Pu L.-L."/>
            <person name="Saada N."/>
            <person name="Tang L."/>
            <person name="Weissenberger G."/>
            <person name="Zhu Y."/>
            <person name="Hemphill L."/>
            <person name="Shang Y."/>
            <person name="Youmans B."/>
            <person name="Ayvaz T."/>
            <person name="Ross M."/>
            <person name="Santibanez J."/>
            <person name="Aqrawi P."/>
            <person name="Gross S."/>
            <person name="Joshi V."/>
            <person name="Fowler G."/>
            <person name="Nazareth L."/>
            <person name="Reid J."/>
            <person name="Worley K."/>
            <person name="Petrosino J."/>
            <person name="Highlander S."/>
            <person name="Gibbs R."/>
        </authorList>
    </citation>
    <scope>NUCLEOTIDE SEQUENCE [LARGE SCALE GENOMIC DNA]</scope>
    <source>
        <strain evidence="8 9">DSM 4582</strain>
    </source>
</reference>
<keyword evidence="3" id="KW-0963">Cytoplasm</keyword>
<dbReference type="SMART" id="SM00642">
    <property type="entry name" value="Aamy"/>
    <property type="match status" value="1"/>
</dbReference>
<dbReference type="FunFam" id="2.60.40.1180:FF:000007">
    <property type="entry name" value="Sucrose isomerase"/>
    <property type="match status" value="1"/>
</dbReference>
<evidence type="ECO:0000256" key="2">
    <source>
        <dbReference type="ARBA" id="ARBA00008061"/>
    </source>
</evidence>
<evidence type="ECO:0000256" key="5">
    <source>
        <dbReference type="ARBA" id="ARBA00023295"/>
    </source>
</evidence>
<dbReference type="EMBL" id="ADBY01000017">
    <property type="protein sequence ID" value="EFE97471.1"/>
    <property type="molecule type" value="Genomic_DNA"/>
</dbReference>
<comment type="similarity">
    <text evidence="2">Belongs to the glycosyl hydrolase 13 family.</text>
</comment>
<dbReference type="SUPFAM" id="SSF51445">
    <property type="entry name" value="(Trans)glycosidases"/>
    <property type="match status" value="1"/>
</dbReference>
<dbReference type="GO" id="GO:0008788">
    <property type="term" value="F:alpha,alpha-phosphotrehalase activity"/>
    <property type="evidence" value="ECO:0007669"/>
    <property type="project" value="UniProtKB-UniRule"/>
</dbReference>
<keyword evidence="4 8" id="KW-0378">Hydrolase</keyword>
<dbReference type="AlphaFoldDB" id="D4DXX9"/>
<dbReference type="Pfam" id="PF00128">
    <property type="entry name" value="Alpha-amylase"/>
    <property type="match status" value="1"/>
</dbReference>
<dbReference type="InterPro" id="IPR006047">
    <property type="entry name" value="GH13_cat_dom"/>
</dbReference>
<dbReference type="InterPro" id="IPR045857">
    <property type="entry name" value="O16G_dom_2"/>
</dbReference>
<dbReference type="SUPFAM" id="SSF51011">
    <property type="entry name" value="Glycosyl hydrolase domain"/>
    <property type="match status" value="1"/>
</dbReference>
<dbReference type="FunFam" id="3.90.400.10:FF:000002">
    <property type="entry name" value="Sucrose isomerase"/>
    <property type="match status" value="1"/>
</dbReference>
<dbReference type="InterPro" id="IPR012769">
    <property type="entry name" value="Trehalose_TreC"/>
</dbReference>
<protein>
    <recommendedName>
        <fullName evidence="6">Alpha,alpha-phosphotrehalase</fullName>
        <ecNumber evidence="6">3.2.1.93</ecNumber>
    </recommendedName>
</protein>
<dbReference type="InterPro" id="IPR017853">
    <property type="entry name" value="GH"/>
</dbReference>
<dbReference type="NCBIfam" id="NF008183">
    <property type="entry name" value="PRK10933.1"/>
    <property type="match status" value="1"/>
</dbReference>
<comment type="caution">
    <text evidence="8">The sequence shown here is derived from an EMBL/GenBank/DDBJ whole genome shotgun (WGS) entry which is preliminary data.</text>
</comment>
<evidence type="ECO:0000259" key="7">
    <source>
        <dbReference type="SMART" id="SM00642"/>
    </source>
</evidence>
<feature type="domain" description="Glycosyl hydrolase family 13 catalytic" evidence="7">
    <location>
        <begin position="37"/>
        <end position="436"/>
    </location>
</feature>
<proteinExistence type="inferred from homology"/>
<gene>
    <name evidence="8" type="primary">treC</name>
    <name evidence="8" type="ORF">HMPREF0758_0762</name>
</gene>
<dbReference type="HOGENOM" id="CLU_006462_1_2_6"/>
<evidence type="ECO:0000313" key="8">
    <source>
        <dbReference type="EMBL" id="EFE97471.1"/>
    </source>
</evidence>
<keyword evidence="5 8" id="KW-0326">Glycosidase</keyword>